<evidence type="ECO:0000313" key="2">
    <source>
        <dbReference type="Proteomes" id="UP000035704"/>
    </source>
</evidence>
<protein>
    <recommendedName>
        <fullName evidence="3">Transposase</fullName>
    </recommendedName>
</protein>
<sequence length="114" mass="13181">MKLKENREIWINRVEDYKLSGLTQKAWCEKNGLKTSTFSYWIRNFNEASSTTSDNLVSSGFEFASVSISQDFSSTVGRSERNVYGMVGFFLHQMNDFILPINIVQFKIANIYRS</sequence>
<evidence type="ECO:0000313" key="1">
    <source>
        <dbReference type="EMBL" id="AKL95597.1"/>
    </source>
</evidence>
<dbReference type="KEGG" id="cace:CACET_c21500"/>
<dbReference type="NCBIfam" id="NF047593">
    <property type="entry name" value="IS66_ISAeme5_TnpA"/>
    <property type="match status" value="1"/>
</dbReference>
<dbReference type="Proteomes" id="UP000035704">
    <property type="component" value="Chromosome"/>
</dbReference>
<name>A0A0G3WCF4_9CLOT</name>
<dbReference type="AlphaFoldDB" id="A0A0G3WCF4"/>
<reference evidence="1 2" key="1">
    <citation type="submission" date="2014-10" db="EMBL/GenBank/DDBJ databases">
        <title>Genome sequence of Clostridium aceticum DSM 1496.</title>
        <authorList>
            <person name="Poehlein A."/>
            <person name="Schiel-Bengelsdorf B."/>
            <person name="Gottschalk G."/>
            <person name="Duerre P."/>
            <person name="Daniel R."/>
        </authorList>
    </citation>
    <scope>NUCLEOTIDE SEQUENCE [LARGE SCALE GENOMIC DNA]</scope>
    <source>
        <strain evidence="1 2">DSM 1496</strain>
    </source>
</reference>
<dbReference type="STRING" id="84022.CACET_c21500"/>
<dbReference type="RefSeq" id="WP_242846936.1">
    <property type="nucleotide sequence ID" value="NZ_JYHU01000012.1"/>
</dbReference>
<keyword evidence="2" id="KW-1185">Reference proteome</keyword>
<accession>A0A0G3WCF4</accession>
<dbReference type="EMBL" id="CP009687">
    <property type="protein sequence ID" value="AKL95597.1"/>
    <property type="molecule type" value="Genomic_DNA"/>
</dbReference>
<evidence type="ECO:0008006" key="3">
    <source>
        <dbReference type="Google" id="ProtNLM"/>
    </source>
</evidence>
<organism evidence="1 2">
    <name type="scientific">Clostridium aceticum</name>
    <dbReference type="NCBI Taxonomy" id="84022"/>
    <lineage>
        <taxon>Bacteria</taxon>
        <taxon>Bacillati</taxon>
        <taxon>Bacillota</taxon>
        <taxon>Clostridia</taxon>
        <taxon>Eubacteriales</taxon>
        <taxon>Clostridiaceae</taxon>
        <taxon>Clostridium</taxon>
    </lineage>
</organism>
<proteinExistence type="predicted"/>
<gene>
    <name evidence="1" type="ORF">CACET_c21500</name>
</gene>